<accession>A0A1H0GP13</accession>
<evidence type="ECO:0000256" key="1">
    <source>
        <dbReference type="SAM" id="MobiDB-lite"/>
    </source>
</evidence>
<evidence type="ECO:0000256" key="2">
    <source>
        <dbReference type="SAM" id="SignalP"/>
    </source>
</evidence>
<proteinExistence type="predicted"/>
<dbReference type="RefSeq" id="WP_092643480.1">
    <property type="nucleotide sequence ID" value="NZ_FNID01000053.1"/>
</dbReference>
<feature type="region of interest" description="Disordered" evidence="1">
    <location>
        <begin position="49"/>
        <end position="76"/>
    </location>
</feature>
<dbReference type="Proteomes" id="UP000199182">
    <property type="component" value="Unassembled WGS sequence"/>
</dbReference>
<organism evidence="3 4">
    <name type="scientific">Acetanaerobacterium elongatum</name>
    <dbReference type="NCBI Taxonomy" id="258515"/>
    <lineage>
        <taxon>Bacteria</taxon>
        <taxon>Bacillati</taxon>
        <taxon>Bacillota</taxon>
        <taxon>Clostridia</taxon>
        <taxon>Eubacteriales</taxon>
        <taxon>Oscillospiraceae</taxon>
        <taxon>Acetanaerobacterium</taxon>
    </lineage>
</organism>
<dbReference type="AlphaFoldDB" id="A0A1H0GP13"/>
<protein>
    <recommendedName>
        <fullName evidence="5">Peptidase propeptide and YPEB domain-containing protein</fullName>
    </recommendedName>
</protein>
<name>A0A1H0GP13_9FIRM</name>
<evidence type="ECO:0008006" key="5">
    <source>
        <dbReference type="Google" id="ProtNLM"/>
    </source>
</evidence>
<dbReference type="EMBL" id="FNID01000053">
    <property type="protein sequence ID" value="SDO08766.1"/>
    <property type="molecule type" value="Genomic_DNA"/>
</dbReference>
<sequence length="292" mass="31891">MKAKSPGKKGVRNAVLTTVAVLAVSAALFQGLTMMASAAEYKKTDKVPTSYDTTVSSSAKTTSGSSSQAPNLPEGYKKANYTVKDNGLDFFRKQKPAAKDISKEAAAENGAQGLWGFYNLSLEGQIIEMGYLPADKNNSRSQWQGDVYINGETKPSYVFTVDSITGELLSVGYCRALDKEVNIGFDAKLEKEHSEYDTLIKSFVKKYNLLNGIVKSIEISGQGYNGPGEGVKYSDPTISFFVEGENGKYIWLTFSRYDKALLSVNLDSGYVRTVVDWDRQSEAEGAAKNKAF</sequence>
<reference evidence="3 4" key="1">
    <citation type="submission" date="2016-10" db="EMBL/GenBank/DDBJ databases">
        <authorList>
            <person name="de Groot N.N."/>
        </authorList>
    </citation>
    <scope>NUCLEOTIDE SEQUENCE [LARGE SCALE GENOMIC DNA]</scope>
    <source>
        <strain evidence="3 4">CGMCC 1.5012</strain>
    </source>
</reference>
<evidence type="ECO:0000313" key="4">
    <source>
        <dbReference type="Proteomes" id="UP000199182"/>
    </source>
</evidence>
<feature type="compositionally biased region" description="Low complexity" evidence="1">
    <location>
        <begin position="53"/>
        <end position="67"/>
    </location>
</feature>
<dbReference type="OrthoDB" id="2034072at2"/>
<feature type="signal peptide" evidence="2">
    <location>
        <begin position="1"/>
        <end position="38"/>
    </location>
</feature>
<keyword evidence="2" id="KW-0732">Signal</keyword>
<keyword evidence="4" id="KW-1185">Reference proteome</keyword>
<dbReference type="STRING" id="258515.SAMN05192585_15310"/>
<evidence type="ECO:0000313" key="3">
    <source>
        <dbReference type="EMBL" id="SDO08766.1"/>
    </source>
</evidence>
<gene>
    <name evidence="3" type="ORF">SAMN05192585_15310</name>
</gene>
<feature type="chain" id="PRO_5011627119" description="Peptidase propeptide and YPEB domain-containing protein" evidence="2">
    <location>
        <begin position="39"/>
        <end position="292"/>
    </location>
</feature>